<dbReference type="EMBL" id="CP042392">
    <property type="protein sequence ID" value="QEA52760.1"/>
    <property type="molecule type" value="Genomic_DNA"/>
</dbReference>
<evidence type="ECO:0000259" key="2">
    <source>
        <dbReference type="Pfam" id="PF11797"/>
    </source>
</evidence>
<sequence length="297" mass="32545">MLAQKVEATTNSNFTVLPQYSENQRAQDGYINVLATPGDQQTITVAVKNLTNKERTFAAALYTGYTNANGQIAYDKAKIPSDSTLTYSLRQLTEQPKKQTVKVAANGSTNVTFTVNVPNKNFTGLIAGGVRVWPLHEKAEVTTTQKQTLMRNKYAFGMPVLLRVRDTVGNAKLKLNEIYPGVKAGRTTVFVNTQNTAPWLLPAATVTAKISKKGSSKVLHKMVANSMSMSANSNYNLAIDWNKQRLAAGTYHLDYTAKATGGTLGWHFPVTLRSRPQRLLNTINKRGTSQITCGCIL</sequence>
<feature type="domain" description="WxL Interacting Protein peptidoglycan binding" evidence="1">
    <location>
        <begin position="14"/>
        <end position="132"/>
    </location>
</feature>
<feature type="domain" description="WxL Interacting Protein host binding" evidence="2">
    <location>
        <begin position="146"/>
        <end position="269"/>
    </location>
</feature>
<dbReference type="AlphaFoldDB" id="A0A5B8TEK2"/>
<dbReference type="RefSeq" id="WP_146988736.1">
    <property type="nucleotide sequence ID" value="NZ_CP042392.1"/>
</dbReference>
<name>A0A5B8TEK2_9LACO</name>
<protein>
    <submittedName>
        <fullName evidence="3">DUF916 and DUF3324 domain-containing protein</fullName>
    </submittedName>
</protein>
<organism evidence="3 4">
    <name type="scientific">Loigolactobacillus coryniformis</name>
    <dbReference type="NCBI Taxonomy" id="1610"/>
    <lineage>
        <taxon>Bacteria</taxon>
        <taxon>Bacillati</taxon>
        <taxon>Bacillota</taxon>
        <taxon>Bacilli</taxon>
        <taxon>Lactobacillales</taxon>
        <taxon>Lactobacillaceae</taxon>
        <taxon>Loigolactobacillus</taxon>
    </lineage>
</organism>
<dbReference type="Pfam" id="PF06030">
    <property type="entry name" value="WxLIP_PGBD"/>
    <property type="match status" value="1"/>
</dbReference>
<dbReference type="InterPro" id="IPR021759">
    <property type="entry name" value="WxLIP_HBD"/>
</dbReference>
<proteinExistence type="predicted"/>
<dbReference type="Gene3D" id="2.60.40.1710">
    <property type="entry name" value="Subtilisin-like superfamily"/>
    <property type="match status" value="1"/>
</dbReference>
<reference evidence="3 4" key="1">
    <citation type="submission" date="2019-06" db="EMBL/GenBank/DDBJ databases">
        <title>Genome analyses of bacteria isolated from kimchi.</title>
        <authorList>
            <person name="Lee S."/>
            <person name="Ahn S."/>
            <person name="Roh S."/>
        </authorList>
    </citation>
    <scope>NUCLEOTIDE SEQUENCE [LARGE SCALE GENOMIC DNA]</scope>
    <source>
        <strain evidence="3 4">CBA3616</strain>
    </source>
</reference>
<dbReference type="Pfam" id="PF11797">
    <property type="entry name" value="WxLIP_HBD"/>
    <property type="match status" value="1"/>
</dbReference>
<evidence type="ECO:0000313" key="3">
    <source>
        <dbReference type="EMBL" id="QEA52760.1"/>
    </source>
</evidence>
<evidence type="ECO:0000259" key="1">
    <source>
        <dbReference type="Pfam" id="PF06030"/>
    </source>
</evidence>
<gene>
    <name evidence="3" type="ORF">FGL77_05215</name>
</gene>
<evidence type="ECO:0000313" key="4">
    <source>
        <dbReference type="Proteomes" id="UP000321772"/>
    </source>
</evidence>
<accession>A0A5B8TEK2</accession>
<dbReference type="InterPro" id="IPR010317">
    <property type="entry name" value="WxLIP_PGBD"/>
</dbReference>
<dbReference type="Proteomes" id="UP000321772">
    <property type="component" value="Chromosome"/>
</dbReference>